<dbReference type="SMART" id="SM00220">
    <property type="entry name" value="S_TKc"/>
    <property type="match status" value="1"/>
</dbReference>
<feature type="binding site" evidence="6">
    <location>
        <position position="51"/>
    </location>
    <ligand>
        <name>ATP</name>
        <dbReference type="ChEBI" id="CHEBI:30616"/>
    </ligand>
</feature>
<dbReference type="PROSITE" id="PS00107">
    <property type="entry name" value="PROTEIN_KINASE_ATP"/>
    <property type="match status" value="1"/>
</dbReference>
<feature type="region of interest" description="Disordered" evidence="8">
    <location>
        <begin position="374"/>
        <end position="423"/>
    </location>
</feature>
<feature type="domain" description="Protein kinase" evidence="9">
    <location>
        <begin position="21"/>
        <end position="287"/>
    </location>
</feature>
<dbReference type="PANTHER" id="PTHR24345">
    <property type="entry name" value="SERINE/THREONINE-PROTEIN KINASE PLK"/>
    <property type="match status" value="1"/>
</dbReference>
<dbReference type="PROSITE" id="PS50011">
    <property type="entry name" value="PROTEIN_KINASE_DOM"/>
    <property type="match status" value="1"/>
</dbReference>
<dbReference type="InterPro" id="IPR011009">
    <property type="entry name" value="Kinase-like_dom_sf"/>
</dbReference>
<evidence type="ECO:0000256" key="5">
    <source>
        <dbReference type="ARBA" id="ARBA00022840"/>
    </source>
</evidence>
<dbReference type="PANTHER" id="PTHR24345:SF91">
    <property type="entry name" value="SERINE_THREONINE-PROTEIN KINASE PLK4"/>
    <property type="match status" value="1"/>
</dbReference>
<dbReference type="Pfam" id="PF00069">
    <property type="entry name" value="Pkinase"/>
    <property type="match status" value="1"/>
</dbReference>
<reference evidence="10" key="1">
    <citation type="submission" date="2021-02" db="EMBL/GenBank/DDBJ databases">
        <title>Psilocybe cubensis genome.</title>
        <authorList>
            <person name="Mckernan K.J."/>
            <person name="Crawford S."/>
            <person name="Trippe A."/>
            <person name="Kane L.T."/>
            <person name="Mclaughlin S."/>
        </authorList>
    </citation>
    <scope>NUCLEOTIDE SEQUENCE [LARGE SCALE GENOMIC DNA]</scope>
    <source>
        <strain evidence="10">MGC-MH-2018</strain>
    </source>
</reference>
<keyword evidence="5 6" id="KW-0067">ATP-binding</keyword>
<accession>A0A8H7XWT0</accession>
<dbReference type="PROSITE" id="PS00108">
    <property type="entry name" value="PROTEIN_KINASE_ST"/>
    <property type="match status" value="1"/>
</dbReference>
<evidence type="ECO:0000259" key="9">
    <source>
        <dbReference type="PROSITE" id="PS50011"/>
    </source>
</evidence>
<evidence type="ECO:0000256" key="1">
    <source>
        <dbReference type="ARBA" id="ARBA00022527"/>
    </source>
</evidence>
<comment type="caution">
    <text evidence="10">The sequence shown here is derived from an EMBL/GenBank/DDBJ whole genome shotgun (WGS) entry which is preliminary data.</text>
</comment>
<dbReference type="Gene3D" id="1.10.510.10">
    <property type="entry name" value="Transferase(Phosphotransferase) domain 1"/>
    <property type="match status" value="1"/>
</dbReference>
<dbReference type="OrthoDB" id="541276at2759"/>
<dbReference type="AlphaFoldDB" id="A0A8H7XWT0"/>
<evidence type="ECO:0000256" key="8">
    <source>
        <dbReference type="SAM" id="MobiDB-lite"/>
    </source>
</evidence>
<gene>
    <name evidence="10" type="ORF">JR316_005707</name>
</gene>
<proteinExistence type="inferred from homology"/>
<comment type="similarity">
    <text evidence="7">Belongs to the protein kinase superfamily.</text>
</comment>
<evidence type="ECO:0000313" key="10">
    <source>
        <dbReference type="EMBL" id="KAG5169151.1"/>
    </source>
</evidence>
<keyword evidence="1 7" id="KW-0723">Serine/threonine-protein kinase</keyword>
<dbReference type="InterPro" id="IPR017441">
    <property type="entry name" value="Protein_kinase_ATP_BS"/>
</dbReference>
<keyword evidence="3 6" id="KW-0547">Nucleotide-binding</keyword>
<keyword evidence="2" id="KW-0808">Transferase</keyword>
<sequence>MARVAQSELMPDFTGRVLNGYHLLESLGSGAYGKVYRASDTTAKARFYAIKCLNKPAPGSHTELLQQREFANHKLVSGHPNVVAFHHHFNDDRFVYVVLDLCCGGDLFAAITERQIFQDNTELIRSAFLQLIDGVQYCHDLGIFHRDIKPENVLCSRDGTDVRLADFGLSIQSPVCSDFGCGSSYYMSPECIGKGITSGIYSTRHNDVWALGVILTNMITGRNPWRYATSDDECFSAFIHDNNFLRRVLPISEEINTLLKKIFTMNPLSRISLPALRAEILQIKEFFDYEHQETSRAQEDIKKTPSAEAGRPVVSKPAAERSIFSQHSRGSDECYIFPSPVVDHPYIAHARKVPSSFRDIDPVNNALGIFTIGDSVESRSEPSSGSSSGPESRGPITPAANAVEPSVAVPDIPEEEGLGEPVRLPSTTFLSKFRPISVKAKRSRGGDFFRSAIQRLRGLSTSKSA</sequence>
<evidence type="ECO:0000256" key="7">
    <source>
        <dbReference type="RuleBase" id="RU000304"/>
    </source>
</evidence>
<feature type="compositionally biased region" description="Low complexity" evidence="8">
    <location>
        <begin position="381"/>
        <end position="395"/>
    </location>
</feature>
<dbReference type="SUPFAM" id="SSF56112">
    <property type="entry name" value="Protein kinase-like (PK-like)"/>
    <property type="match status" value="1"/>
</dbReference>
<dbReference type="InterPro" id="IPR000719">
    <property type="entry name" value="Prot_kinase_dom"/>
</dbReference>
<dbReference type="GO" id="GO:0004674">
    <property type="term" value="F:protein serine/threonine kinase activity"/>
    <property type="evidence" value="ECO:0007669"/>
    <property type="project" value="UniProtKB-KW"/>
</dbReference>
<protein>
    <recommendedName>
        <fullName evidence="9">Protein kinase domain-containing protein</fullName>
    </recommendedName>
</protein>
<feature type="region of interest" description="Disordered" evidence="8">
    <location>
        <begin position="296"/>
        <end position="322"/>
    </location>
</feature>
<dbReference type="InterPro" id="IPR008271">
    <property type="entry name" value="Ser/Thr_kinase_AS"/>
</dbReference>
<evidence type="ECO:0000256" key="4">
    <source>
        <dbReference type="ARBA" id="ARBA00022777"/>
    </source>
</evidence>
<organism evidence="10">
    <name type="scientific">Psilocybe cubensis</name>
    <name type="common">Psychedelic mushroom</name>
    <name type="synonym">Stropharia cubensis</name>
    <dbReference type="NCBI Taxonomy" id="181762"/>
    <lineage>
        <taxon>Eukaryota</taxon>
        <taxon>Fungi</taxon>
        <taxon>Dikarya</taxon>
        <taxon>Basidiomycota</taxon>
        <taxon>Agaricomycotina</taxon>
        <taxon>Agaricomycetes</taxon>
        <taxon>Agaricomycetidae</taxon>
        <taxon>Agaricales</taxon>
        <taxon>Agaricineae</taxon>
        <taxon>Strophariaceae</taxon>
        <taxon>Psilocybe</taxon>
    </lineage>
</organism>
<feature type="compositionally biased region" description="Basic and acidic residues" evidence="8">
    <location>
        <begin position="296"/>
        <end position="305"/>
    </location>
</feature>
<name>A0A8H7XWT0_PSICU</name>
<evidence type="ECO:0000256" key="3">
    <source>
        <dbReference type="ARBA" id="ARBA00022741"/>
    </source>
</evidence>
<evidence type="ECO:0000256" key="2">
    <source>
        <dbReference type="ARBA" id="ARBA00022679"/>
    </source>
</evidence>
<evidence type="ECO:0000256" key="6">
    <source>
        <dbReference type="PROSITE-ProRule" id="PRU10141"/>
    </source>
</evidence>
<dbReference type="EMBL" id="JAFIQS010000005">
    <property type="protein sequence ID" value="KAG5169151.1"/>
    <property type="molecule type" value="Genomic_DNA"/>
</dbReference>
<dbReference type="GO" id="GO:0005524">
    <property type="term" value="F:ATP binding"/>
    <property type="evidence" value="ECO:0007669"/>
    <property type="project" value="UniProtKB-UniRule"/>
</dbReference>
<keyword evidence="4" id="KW-0418">Kinase</keyword>
<dbReference type="GO" id="GO:0005634">
    <property type="term" value="C:nucleus"/>
    <property type="evidence" value="ECO:0007669"/>
    <property type="project" value="TreeGrafter"/>
</dbReference>